<evidence type="ECO:0000313" key="4">
    <source>
        <dbReference type="EMBL" id="VDN17140.1"/>
    </source>
</evidence>
<dbReference type="InterPro" id="IPR011033">
    <property type="entry name" value="PRC_barrel-like_sf"/>
</dbReference>
<dbReference type="OrthoDB" id="2125658at2759"/>
<dbReference type="GO" id="GO:0031122">
    <property type="term" value="P:cytoplasmic microtubule organization"/>
    <property type="evidence" value="ECO:0007669"/>
    <property type="project" value="TreeGrafter"/>
</dbReference>
<feature type="domain" description="CKK" evidence="3">
    <location>
        <begin position="25"/>
        <end position="135"/>
    </location>
</feature>
<dbReference type="Pfam" id="PF08683">
    <property type="entry name" value="CAMSAP_CKK"/>
    <property type="match status" value="1"/>
</dbReference>
<evidence type="ECO:0000256" key="2">
    <source>
        <dbReference type="SAM" id="MobiDB-lite"/>
    </source>
</evidence>
<evidence type="ECO:0000256" key="1">
    <source>
        <dbReference type="PROSITE-ProRule" id="PRU00841"/>
    </source>
</evidence>
<dbReference type="PANTHER" id="PTHR21595">
    <property type="entry name" value="PATRONIN"/>
    <property type="match status" value="1"/>
</dbReference>
<dbReference type="AlphaFoldDB" id="A0A183DNC2"/>
<dbReference type="InterPro" id="IPR014797">
    <property type="entry name" value="CKK_CAMSAP"/>
</dbReference>
<protein>
    <submittedName>
        <fullName evidence="6">CKK domain-containing protein</fullName>
    </submittedName>
</protein>
<dbReference type="EMBL" id="UYRT01077882">
    <property type="protein sequence ID" value="VDN17140.1"/>
    <property type="molecule type" value="Genomic_DNA"/>
</dbReference>
<dbReference type="GO" id="GO:0036449">
    <property type="term" value="C:microtubule minus-end"/>
    <property type="evidence" value="ECO:0007669"/>
    <property type="project" value="TreeGrafter"/>
</dbReference>
<dbReference type="GO" id="GO:0051011">
    <property type="term" value="F:microtubule minus-end binding"/>
    <property type="evidence" value="ECO:0007669"/>
    <property type="project" value="TreeGrafter"/>
</dbReference>
<keyword evidence="5" id="KW-1185">Reference proteome</keyword>
<dbReference type="Proteomes" id="UP000271098">
    <property type="component" value="Unassembled WGS sequence"/>
</dbReference>
<accession>A0A183DNC2</accession>
<dbReference type="SMART" id="SM01051">
    <property type="entry name" value="CAMSAP_CKK"/>
    <property type="match status" value="1"/>
</dbReference>
<dbReference type="Gene3D" id="3.10.20.360">
    <property type="entry name" value="CKK domain"/>
    <property type="match status" value="1"/>
</dbReference>
<dbReference type="InterPro" id="IPR032940">
    <property type="entry name" value="CAMSAP"/>
</dbReference>
<gene>
    <name evidence="4" type="ORF">GPUH_LOCUS10213</name>
</gene>
<evidence type="ECO:0000313" key="5">
    <source>
        <dbReference type="Proteomes" id="UP000271098"/>
    </source>
</evidence>
<dbReference type="PANTHER" id="PTHR21595:SF0">
    <property type="entry name" value="PATRONIN"/>
    <property type="match status" value="1"/>
</dbReference>
<reference evidence="6" key="1">
    <citation type="submission" date="2016-06" db="UniProtKB">
        <authorList>
            <consortium name="WormBaseParasite"/>
        </authorList>
    </citation>
    <scope>IDENTIFICATION</scope>
</reference>
<feature type="compositionally biased region" description="Polar residues" evidence="2">
    <location>
        <begin position="11"/>
        <end position="20"/>
    </location>
</feature>
<proteinExistence type="inferred from homology"/>
<dbReference type="SUPFAM" id="SSF50346">
    <property type="entry name" value="PRC-barrel domain"/>
    <property type="match status" value="1"/>
</dbReference>
<comment type="similarity">
    <text evidence="1">Belongs to the CAMSAP1 family.</text>
</comment>
<name>A0A183DNC2_9BILA</name>
<dbReference type="GO" id="GO:0005516">
    <property type="term" value="F:calmodulin binding"/>
    <property type="evidence" value="ECO:0007669"/>
    <property type="project" value="InterPro"/>
</dbReference>
<feature type="region of interest" description="Disordered" evidence="2">
    <location>
        <begin position="1"/>
        <end position="20"/>
    </location>
</feature>
<sequence length="135" mass="15643">MYPRTKRPGRPQSSFDESSVPQSAPLKLYSKYVPKSNRSMIINALQYSVFPGSVWEKQRADVLGELAKSDSKHFLLLFRDQKCRYLGAYSWDQQSDTAHRIHGRGPNICHESMMHLMFKYVLIFEANSAGEFNFF</sequence>
<evidence type="ECO:0000259" key="3">
    <source>
        <dbReference type="PROSITE" id="PS51508"/>
    </source>
</evidence>
<comment type="domain">
    <text evidence="1">The CKK domain binds microtubules.</text>
</comment>
<keyword evidence="1" id="KW-0493">Microtubule</keyword>
<dbReference type="InterPro" id="IPR038209">
    <property type="entry name" value="CKK_dom_sf"/>
</dbReference>
<dbReference type="GO" id="GO:0007026">
    <property type="term" value="P:negative regulation of microtubule depolymerization"/>
    <property type="evidence" value="ECO:0007669"/>
    <property type="project" value="TreeGrafter"/>
</dbReference>
<dbReference type="WBParaSite" id="GPUH_0001022601-mRNA-1">
    <property type="protein sequence ID" value="GPUH_0001022601-mRNA-1"/>
    <property type="gene ID" value="GPUH_0001022601"/>
</dbReference>
<evidence type="ECO:0000313" key="6">
    <source>
        <dbReference type="WBParaSite" id="GPUH_0001022601-mRNA-1"/>
    </source>
</evidence>
<dbReference type="PROSITE" id="PS51508">
    <property type="entry name" value="CKK"/>
    <property type="match status" value="1"/>
</dbReference>
<reference evidence="4 5" key="2">
    <citation type="submission" date="2018-11" db="EMBL/GenBank/DDBJ databases">
        <authorList>
            <consortium name="Pathogen Informatics"/>
        </authorList>
    </citation>
    <scope>NUCLEOTIDE SEQUENCE [LARGE SCALE GENOMIC DNA]</scope>
</reference>
<organism evidence="6">
    <name type="scientific">Gongylonema pulchrum</name>
    <dbReference type="NCBI Taxonomy" id="637853"/>
    <lineage>
        <taxon>Eukaryota</taxon>
        <taxon>Metazoa</taxon>
        <taxon>Ecdysozoa</taxon>
        <taxon>Nematoda</taxon>
        <taxon>Chromadorea</taxon>
        <taxon>Rhabditida</taxon>
        <taxon>Spirurina</taxon>
        <taxon>Spiruromorpha</taxon>
        <taxon>Spiruroidea</taxon>
        <taxon>Gongylonematidae</taxon>
        <taxon>Gongylonema</taxon>
    </lineage>
</organism>